<proteinExistence type="predicted"/>
<reference evidence="3" key="2">
    <citation type="submission" date="2019-06" db="EMBL/GenBank/DDBJ databases">
        <title>Genomics analysis of Aphanomyces spp. identifies a new class of oomycete effector associated with host adaptation.</title>
        <authorList>
            <person name="Gaulin E."/>
        </authorList>
    </citation>
    <scope>NUCLEOTIDE SEQUENCE</scope>
    <source>
        <strain evidence="3">CBS 578.67</strain>
    </source>
</reference>
<dbReference type="EMBL" id="VJMH01005480">
    <property type="protein sequence ID" value="KAF0695405.1"/>
    <property type="molecule type" value="Genomic_DNA"/>
</dbReference>
<feature type="transmembrane region" description="Helical" evidence="2">
    <location>
        <begin position="6"/>
        <end position="28"/>
    </location>
</feature>
<protein>
    <submittedName>
        <fullName evidence="4">Aste57867_13754 protein</fullName>
    </submittedName>
</protein>
<keyword evidence="5" id="KW-1185">Reference proteome</keyword>
<keyword evidence="2" id="KW-0812">Transmembrane</keyword>
<keyword evidence="2" id="KW-1133">Transmembrane helix</keyword>
<evidence type="ECO:0000313" key="4">
    <source>
        <dbReference type="EMBL" id="VFT90587.1"/>
    </source>
</evidence>
<accession>A0A485KZU8</accession>
<dbReference type="Proteomes" id="UP000332933">
    <property type="component" value="Unassembled WGS sequence"/>
</dbReference>
<sequence length="90" mass="10286">MPSAMLVLTYIFLFVVLGAMALYGYCAWKDQRAMLRAKIYARSRDRHTTTFDSDVAVATDRDNQPLFKSQSPLQHTSIMIQPAESQRTEL</sequence>
<reference evidence="4 5" key="1">
    <citation type="submission" date="2019-03" db="EMBL/GenBank/DDBJ databases">
        <authorList>
            <person name="Gaulin E."/>
            <person name="Dumas B."/>
        </authorList>
    </citation>
    <scope>NUCLEOTIDE SEQUENCE [LARGE SCALE GENOMIC DNA]</scope>
    <source>
        <strain evidence="4">CBS 568.67</strain>
    </source>
</reference>
<dbReference type="AlphaFoldDB" id="A0A485KZU8"/>
<gene>
    <name evidence="4" type="primary">Aste57867_13754</name>
    <name evidence="3" type="ORF">As57867_013704</name>
    <name evidence="4" type="ORF">ASTE57867_13754</name>
</gene>
<evidence type="ECO:0000256" key="2">
    <source>
        <dbReference type="SAM" id="Phobius"/>
    </source>
</evidence>
<name>A0A485KZU8_9STRA</name>
<keyword evidence="2" id="KW-0472">Membrane</keyword>
<feature type="region of interest" description="Disordered" evidence="1">
    <location>
        <begin position="65"/>
        <end position="90"/>
    </location>
</feature>
<evidence type="ECO:0000256" key="1">
    <source>
        <dbReference type="SAM" id="MobiDB-lite"/>
    </source>
</evidence>
<evidence type="ECO:0000313" key="3">
    <source>
        <dbReference type="EMBL" id="KAF0695405.1"/>
    </source>
</evidence>
<organism evidence="4 5">
    <name type="scientific">Aphanomyces stellatus</name>
    <dbReference type="NCBI Taxonomy" id="120398"/>
    <lineage>
        <taxon>Eukaryota</taxon>
        <taxon>Sar</taxon>
        <taxon>Stramenopiles</taxon>
        <taxon>Oomycota</taxon>
        <taxon>Saprolegniomycetes</taxon>
        <taxon>Saprolegniales</taxon>
        <taxon>Verrucalvaceae</taxon>
        <taxon>Aphanomyces</taxon>
    </lineage>
</organism>
<evidence type="ECO:0000313" key="5">
    <source>
        <dbReference type="Proteomes" id="UP000332933"/>
    </source>
</evidence>
<dbReference type="EMBL" id="CAADRA010005501">
    <property type="protein sequence ID" value="VFT90587.1"/>
    <property type="molecule type" value="Genomic_DNA"/>
</dbReference>
<feature type="compositionally biased region" description="Polar residues" evidence="1">
    <location>
        <begin position="66"/>
        <end position="90"/>
    </location>
</feature>